<dbReference type="InterPro" id="IPR013691">
    <property type="entry name" value="MeTrfase_14"/>
</dbReference>
<evidence type="ECO:0000259" key="2">
    <source>
        <dbReference type="Pfam" id="PF08421"/>
    </source>
</evidence>
<protein>
    <recommendedName>
        <fullName evidence="6">C-methyltransferase</fullName>
    </recommendedName>
</protein>
<sequence>MKSMRECISCSGAEVKVILDFGQQPPSNRFYHESGHQVETHALAVGQCALCGLVQLINPMPEAMVRSHYSWITYNEPEGHLDRMVQDLKAIVRSDAGARIVGLTYKDDSTLDRFNRLGFDNTFRFSAEDDLGITDPLSGLETVQSSLTPGRAARLVQTYGQADIMIVRHLLEHAHAPLRLLESLAVLVKPAGFLAFEVPGSKTFLSSFDYSFVWEEHIAYFTEETLGRFMQNAGFELLFARKYDYPLEDSLLAVVRPASRKRLQSAPGAEEIALGYNFGNHFAEAGERTRRYLQRLKSEGKRVAIFGAGHLAAKFLNFFDLRELVCCVVDDNPHKIGMCMPGSALPVLPSTALIEKKIDLCLLSLSPESEKKVIESRQAYLEQGGRFRSIFTQSQISFQREAI</sequence>
<comment type="caution">
    <text evidence="4">The sequence shown here is derived from an EMBL/GenBank/DDBJ whole genome shotgun (WGS) entry which is preliminary data.</text>
</comment>
<feature type="domain" description="Methyltransferase putative zinc binding" evidence="2">
    <location>
        <begin position="7"/>
        <end position="59"/>
    </location>
</feature>
<evidence type="ECO:0008006" key="6">
    <source>
        <dbReference type="Google" id="ProtNLM"/>
    </source>
</evidence>
<keyword evidence="5" id="KW-1185">Reference proteome</keyword>
<dbReference type="Pfam" id="PF08421">
    <property type="entry name" value="Methyltransf_13"/>
    <property type="match status" value="1"/>
</dbReference>
<evidence type="ECO:0000313" key="4">
    <source>
        <dbReference type="EMBL" id="EAT59791.1"/>
    </source>
</evidence>
<keyword evidence="1" id="KW-0808">Transferase</keyword>
<dbReference type="PANTHER" id="PTHR43861:SF3">
    <property type="entry name" value="PUTATIVE (AFU_ORTHOLOGUE AFUA_2G14390)-RELATED"/>
    <property type="match status" value="1"/>
</dbReference>
<dbReference type="Gene3D" id="3.40.50.720">
    <property type="entry name" value="NAD(P)-binding Rossmann-like Domain"/>
    <property type="match status" value="1"/>
</dbReference>
<name>Q0YTW1_9CHLB</name>
<dbReference type="GO" id="GO:0016740">
    <property type="term" value="F:transferase activity"/>
    <property type="evidence" value="ECO:0007669"/>
    <property type="project" value="UniProtKB-KW"/>
</dbReference>
<dbReference type="InterPro" id="IPR013630">
    <property type="entry name" value="Methyltransf_Zn-bd_dom_put"/>
</dbReference>
<dbReference type="InterPro" id="IPR038576">
    <property type="entry name" value="Methyltransf_Zn-bd_dom_put_sf"/>
</dbReference>
<dbReference type="Gene3D" id="3.40.50.150">
    <property type="entry name" value="Vaccinia Virus protein VP39"/>
    <property type="match status" value="1"/>
</dbReference>
<dbReference type="SUPFAM" id="SSF53335">
    <property type="entry name" value="S-adenosyl-L-methionine-dependent methyltransferases"/>
    <property type="match status" value="1"/>
</dbReference>
<dbReference type="Gene3D" id="6.20.50.110">
    <property type="entry name" value="Methyltransferase, zinc-binding domain"/>
    <property type="match status" value="1"/>
</dbReference>
<proteinExistence type="predicted"/>
<dbReference type="RefSeq" id="WP_006365569.1">
    <property type="nucleotide sequence ID" value="NZ_AASE01000002.1"/>
</dbReference>
<dbReference type="Pfam" id="PF13489">
    <property type="entry name" value="Methyltransf_23"/>
    <property type="match status" value="1"/>
</dbReference>
<dbReference type="Proteomes" id="UP000004162">
    <property type="component" value="Unassembled WGS sequence"/>
</dbReference>
<reference evidence="4 5" key="2">
    <citation type="submission" date="2006-07" db="EMBL/GenBank/DDBJ databases">
        <title>Sequencing of the draft genome and assembly of Chlorobium ferroxidans DSM 13031.</title>
        <authorList>
            <consortium name="US DOE Joint Genome Institute (JGI-PGF)"/>
            <person name="Copeland A."/>
            <person name="Lucas S."/>
            <person name="Lapidus A."/>
            <person name="Barry K."/>
            <person name="Glavina del Rio T."/>
            <person name="Dalin E."/>
            <person name="Tice H."/>
            <person name="Bruce D."/>
            <person name="Pitluck S."/>
            <person name="Richardson P."/>
        </authorList>
    </citation>
    <scope>NUCLEOTIDE SEQUENCE [LARGE SCALE GENOMIC DNA]</scope>
    <source>
        <strain evidence="4 5">DSM 13031</strain>
    </source>
</reference>
<dbReference type="AlphaFoldDB" id="Q0YTW1"/>
<dbReference type="EMBL" id="AASE01000002">
    <property type="protein sequence ID" value="EAT59791.1"/>
    <property type="molecule type" value="Genomic_DNA"/>
</dbReference>
<feature type="domain" description="C-methyltransferase" evidence="3">
    <location>
        <begin position="271"/>
        <end position="387"/>
    </location>
</feature>
<organism evidence="4 5">
    <name type="scientific">Chlorobium ferrooxidans DSM 13031</name>
    <dbReference type="NCBI Taxonomy" id="377431"/>
    <lineage>
        <taxon>Bacteria</taxon>
        <taxon>Pseudomonadati</taxon>
        <taxon>Chlorobiota</taxon>
        <taxon>Chlorobiia</taxon>
        <taxon>Chlorobiales</taxon>
        <taxon>Chlorobiaceae</taxon>
        <taxon>Chlorobium/Pelodictyon group</taxon>
        <taxon>Chlorobium</taxon>
    </lineage>
</organism>
<evidence type="ECO:0000256" key="1">
    <source>
        <dbReference type="ARBA" id="ARBA00022679"/>
    </source>
</evidence>
<gene>
    <name evidence="4" type="ORF">CferDRAFT_1798</name>
</gene>
<accession>Q0YTW1</accession>
<evidence type="ECO:0000259" key="3">
    <source>
        <dbReference type="Pfam" id="PF08484"/>
    </source>
</evidence>
<dbReference type="PANTHER" id="PTHR43861">
    <property type="entry name" value="TRANS-ACONITATE 2-METHYLTRANSFERASE-RELATED"/>
    <property type="match status" value="1"/>
</dbReference>
<dbReference type="OrthoDB" id="9787662at2"/>
<reference evidence="4 5" key="1">
    <citation type="submission" date="2006-07" db="EMBL/GenBank/DDBJ databases">
        <title>Annotation of the draft genome assembly of Chlorobium ferroxidans DSM 13031.</title>
        <authorList>
            <consortium name="US DOE Joint Genome Institute (JGI-ORNL)"/>
            <person name="Larimer F."/>
            <person name="Land M."/>
            <person name="Hauser L."/>
        </authorList>
    </citation>
    <scope>NUCLEOTIDE SEQUENCE [LARGE SCALE GENOMIC DNA]</scope>
    <source>
        <strain evidence="4 5">DSM 13031</strain>
    </source>
</reference>
<evidence type="ECO:0000313" key="5">
    <source>
        <dbReference type="Proteomes" id="UP000004162"/>
    </source>
</evidence>
<dbReference type="Pfam" id="PF08484">
    <property type="entry name" value="Methyltransf_14"/>
    <property type="match status" value="1"/>
</dbReference>
<dbReference type="InterPro" id="IPR029063">
    <property type="entry name" value="SAM-dependent_MTases_sf"/>
</dbReference>